<reference evidence="4" key="1">
    <citation type="journal article" date="2017" name="Front. Plant Sci.">
        <title>Climate Clever Clovers: New Paradigm to Reduce the Environmental Footprint of Ruminants by Breeding Low Methanogenic Forages Utilizing Haplotype Variation.</title>
        <authorList>
            <person name="Kaur P."/>
            <person name="Appels R."/>
            <person name="Bayer P.E."/>
            <person name="Keeble-Gagnere G."/>
            <person name="Wang J."/>
            <person name="Hirakawa H."/>
            <person name="Shirasawa K."/>
            <person name="Vercoe P."/>
            <person name="Stefanova K."/>
            <person name="Durmic Z."/>
            <person name="Nichols P."/>
            <person name="Revell C."/>
            <person name="Isobe S.N."/>
            <person name="Edwards D."/>
            <person name="Erskine W."/>
        </authorList>
    </citation>
    <scope>NUCLEOTIDE SEQUENCE [LARGE SCALE GENOMIC DNA]</scope>
    <source>
        <strain evidence="4">cv. Daliak</strain>
    </source>
</reference>
<dbReference type="Pfam" id="PF03732">
    <property type="entry name" value="Retrotrans_gag"/>
    <property type="match status" value="1"/>
</dbReference>
<name>A0A2Z6NVE4_TRISU</name>
<feature type="domain" description="Retrotransposon gag" evidence="2">
    <location>
        <begin position="41"/>
        <end position="80"/>
    </location>
</feature>
<protein>
    <recommendedName>
        <fullName evidence="2">Retrotransposon gag domain-containing protein</fullName>
    </recommendedName>
</protein>
<dbReference type="InterPro" id="IPR005162">
    <property type="entry name" value="Retrotrans_gag_dom"/>
</dbReference>
<evidence type="ECO:0000259" key="2">
    <source>
        <dbReference type="Pfam" id="PF03732"/>
    </source>
</evidence>
<dbReference type="EMBL" id="DF973593">
    <property type="protein sequence ID" value="GAU35509.1"/>
    <property type="molecule type" value="Genomic_DNA"/>
</dbReference>
<evidence type="ECO:0000256" key="1">
    <source>
        <dbReference type="SAM" id="MobiDB-lite"/>
    </source>
</evidence>
<organism evidence="3 4">
    <name type="scientific">Trifolium subterraneum</name>
    <name type="common">Subterranean clover</name>
    <dbReference type="NCBI Taxonomy" id="3900"/>
    <lineage>
        <taxon>Eukaryota</taxon>
        <taxon>Viridiplantae</taxon>
        <taxon>Streptophyta</taxon>
        <taxon>Embryophyta</taxon>
        <taxon>Tracheophyta</taxon>
        <taxon>Spermatophyta</taxon>
        <taxon>Magnoliopsida</taxon>
        <taxon>eudicotyledons</taxon>
        <taxon>Gunneridae</taxon>
        <taxon>Pentapetalae</taxon>
        <taxon>rosids</taxon>
        <taxon>fabids</taxon>
        <taxon>Fabales</taxon>
        <taxon>Fabaceae</taxon>
        <taxon>Papilionoideae</taxon>
        <taxon>50 kb inversion clade</taxon>
        <taxon>NPAAA clade</taxon>
        <taxon>Hologalegina</taxon>
        <taxon>IRL clade</taxon>
        <taxon>Trifolieae</taxon>
        <taxon>Trifolium</taxon>
    </lineage>
</organism>
<dbReference type="AlphaFoldDB" id="A0A2Z6NVE4"/>
<accession>A0A2Z6NVE4</accession>
<evidence type="ECO:0000313" key="3">
    <source>
        <dbReference type="EMBL" id="GAU35509.1"/>
    </source>
</evidence>
<gene>
    <name evidence="3" type="ORF">TSUD_155400</name>
</gene>
<feature type="region of interest" description="Disordered" evidence="1">
    <location>
        <begin position="1"/>
        <end position="20"/>
    </location>
</feature>
<proteinExistence type="predicted"/>
<dbReference type="Proteomes" id="UP000242715">
    <property type="component" value="Unassembled WGS sequence"/>
</dbReference>
<keyword evidence="4" id="KW-1185">Reference proteome</keyword>
<dbReference type="PANTHER" id="PTHR33223:SF10">
    <property type="entry name" value="AMINOTRANSFERASE-LIKE PLANT MOBILE DOMAIN-CONTAINING PROTEIN"/>
    <property type="match status" value="1"/>
</dbReference>
<dbReference type="PANTHER" id="PTHR33223">
    <property type="entry name" value="CCHC-TYPE DOMAIN-CONTAINING PROTEIN"/>
    <property type="match status" value="1"/>
</dbReference>
<dbReference type="OrthoDB" id="1425436at2759"/>
<evidence type="ECO:0000313" key="4">
    <source>
        <dbReference type="Proteomes" id="UP000242715"/>
    </source>
</evidence>
<sequence>MGLEKPPPMEVYDGSSDPDKNLENMEAVLNYRGLQGAVKCKLFPTTFRKSEMNWYKSLPPNSINSWSDLCHQFTTHFMASHLHNLRPGHTQS</sequence>